<gene>
    <name evidence="3" type="ORF">AUJ95_00840</name>
</gene>
<accession>A0A1J5E4S7</accession>
<dbReference type="STRING" id="1817895.AUJ95_00840"/>
<evidence type="ECO:0000313" key="3">
    <source>
        <dbReference type="EMBL" id="OIP43333.1"/>
    </source>
</evidence>
<evidence type="ECO:0000256" key="1">
    <source>
        <dbReference type="SAM" id="Coils"/>
    </source>
</evidence>
<dbReference type="InterPro" id="IPR025511">
    <property type="entry name" value="DUF4398"/>
</dbReference>
<feature type="domain" description="DUF4398" evidence="2">
    <location>
        <begin position="31"/>
        <end position="103"/>
    </location>
</feature>
<dbReference type="Gene3D" id="1.20.1270.390">
    <property type="match status" value="1"/>
</dbReference>
<protein>
    <recommendedName>
        <fullName evidence="2">DUF4398 domain-containing protein</fullName>
    </recommendedName>
</protein>
<feature type="coiled-coil region" evidence="1">
    <location>
        <begin position="56"/>
        <end position="102"/>
    </location>
</feature>
<name>A0A1J5E4S7_9BACT</name>
<reference evidence="3 4" key="1">
    <citation type="journal article" date="2016" name="Environ. Microbiol.">
        <title>Genomic resolution of a cold subsurface aquifer community provides metabolic insights for novel microbes adapted to high CO concentrations.</title>
        <authorList>
            <person name="Probst A.J."/>
            <person name="Castelle C.J."/>
            <person name="Singh A."/>
            <person name="Brown C.T."/>
            <person name="Anantharaman K."/>
            <person name="Sharon I."/>
            <person name="Hug L.A."/>
            <person name="Burstein D."/>
            <person name="Emerson J.B."/>
            <person name="Thomas B.C."/>
            <person name="Banfield J.F."/>
        </authorList>
    </citation>
    <scope>NUCLEOTIDE SEQUENCE [LARGE SCALE GENOMIC DNA]</scope>
    <source>
        <strain evidence="3">CG2_30_40_21</strain>
    </source>
</reference>
<dbReference type="PROSITE" id="PS51257">
    <property type="entry name" value="PROKAR_LIPOPROTEIN"/>
    <property type="match status" value="1"/>
</dbReference>
<dbReference type="AlphaFoldDB" id="A0A1J5E4S7"/>
<dbReference type="EMBL" id="MNYI01000021">
    <property type="protein sequence ID" value="OIP43333.1"/>
    <property type="molecule type" value="Genomic_DNA"/>
</dbReference>
<organism evidence="3 4">
    <name type="scientific">Candidatus Desantisbacteria bacterium CG2_30_40_21</name>
    <dbReference type="NCBI Taxonomy" id="1817895"/>
    <lineage>
        <taxon>Bacteria</taxon>
        <taxon>Candidatus Desantisiibacteriota</taxon>
    </lineage>
</organism>
<keyword evidence="1" id="KW-0175">Coiled coil</keyword>
<dbReference type="Proteomes" id="UP000183085">
    <property type="component" value="Unassembled WGS sequence"/>
</dbReference>
<sequence length="104" mass="11971">MRWKNGFKNFHLLFFTISIIFILGCARAPEEEIQETRRALHNTLLSGAEEYAPAVLKEAQDILIKAQAEIEKKNYKIAKKLAIKAKEKAEEAKKMAIDAKNKRR</sequence>
<comment type="caution">
    <text evidence="3">The sequence shown here is derived from an EMBL/GenBank/DDBJ whole genome shotgun (WGS) entry which is preliminary data.</text>
</comment>
<dbReference type="Pfam" id="PF14346">
    <property type="entry name" value="DUF4398"/>
    <property type="match status" value="1"/>
</dbReference>
<evidence type="ECO:0000313" key="4">
    <source>
        <dbReference type="Proteomes" id="UP000183085"/>
    </source>
</evidence>
<evidence type="ECO:0000259" key="2">
    <source>
        <dbReference type="Pfam" id="PF14346"/>
    </source>
</evidence>
<proteinExistence type="predicted"/>